<dbReference type="Pfam" id="PF02534">
    <property type="entry name" value="T4SS-DNA_transf"/>
    <property type="match status" value="1"/>
</dbReference>
<dbReference type="EMBL" id="JWHU01000034">
    <property type="protein sequence ID" value="KIU19788.1"/>
    <property type="molecule type" value="Genomic_DNA"/>
</dbReference>
<dbReference type="PANTHER" id="PTHR37937">
    <property type="entry name" value="CONJUGATIVE TRANSFER: DNA TRANSPORT"/>
    <property type="match status" value="1"/>
</dbReference>
<name>A0A0D1JE57_9LACO</name>
<dbReference type="InterPro" id="IPR032689">
    <property type="entry name" value="TraG-D_C"/>
</dbReference>
<feature type="transmembrane region" description="Helical" evidence="8">
    <location>
        <begin position="46"/>
        <end position="64"/>
    </location>
</feature>
<keyword evidence="11" id="KW-1185">Reference proteome</keyword>
<evidence type="ECO:0000256" key="3">
    <source>
        <dbReference type="ARBA" id="ARBA00022475"/>
    </source>
</evidence>
<dbReference type="SUPFAM" id="SSF52540">
    <property type="entry name" value="P-loop containing nucleoside triphosphate hydrolases"/>
    <property type="match status" value="1"/>
</dbReference>
<evidence type="ECO:0000256" key="4">
    <source>
        <dbReference type="ARBA" id="ARBA00022692"/>
    </source>
</evidence>
<comment type="caution">
    <text evidence="10">The sequence shown here is derived from an EMBL/GenBank/DDBJ whole genome shotgun (WGS) entry which is preliminary data.</text>
</comment>
<evidence type="ECO:0000256" key="7">
    <source>
        <dbReference type="SAM" id="MobiDB-lite"/>
    </source>
</evidence>
<evidence type="ECO:0000256" key="8">
    <source>
        <dbReference type="SAM" id="Phobius"/>
    </source>
</evidence>
<reference evidence="10 11" key="1">
    <citation type="journal article" date="2015" name="Microbiology (Mosc.)">
        <title>Genomics of the Weissella cibaria species with an examination of its metabolic traits.</title>
        <authorList>
            <person name="Lynch K.M."/>
            <person name="Lucid A."/>
            <person name="Arendt E.K."/>
            <person name="Sleator R.D."/>
            <person name="Lucey B."/>
            <person name="Coffey A."/>
        </authorList>
    </citation>
    <scope>NUCLEOTIDE SEQUENCE [LARGE SCALE GENOMIC DNA]</scope>
    <source>
        <strain evidence="10 11">MG1</strain>
    </source>
</reference>
<protein>
    <submittedName>
        <fullName evidence="10">Conjugal transfer coupling protein TraG</fullName>
    </submittedName>
</protein>
<proteinExistence type="inferred from homology"/>
<evidence type="ECO:0000256" key="2">
    <source>
        <dbReference type="ARBA" id="ARBA00008806"/>
    </source>
</evidence>
<comment type="similarity">
    <text evidence="2">Belongs to the VirD4/TraG family.</text>
</comment>
<keyword evidence="3" id="KW-1003">Cell membrane</keyword>
<keyword evidence="6 8" id="KW-0472">Membrane</keyword>
<feature type="transmembrane region" description="Helical" evidence="8">
    <location>
        <begin position="181"/>
        <end position="199"/>
    </location>
</feature>
<evidence type="ECO:0000256" key="1">
    <source>
        <dbReference type="ARBA" id="ARBA00004651"/>
    </source>
</evidence>
<dbReference type="InterPro" id="IPR051539">
    <property type="entry name" value="T4SS-coupling_protein"/>
</dbReference>
<feature type="transmembrane region" description="Helical" evidence="8">
    <location>
        <begin position="21"/>
        <end position="40"/>
    </location>
</feature>
<dbReference type="InterPro" id="IPR003688">
    <property type="entry name" value="TraG/VirD4"/>
</dbReference>
<dbReference type="Proteomes" id="UP000032287">
    <property type="component" value="Unassembled WGS sequence"/>
</dbReference>
<feature type="compositionally biased region" description="Polar residues" evidence="7">
    <location>
        <begin position="950"/>
        <end position="961"/>
    </location>
</feature>
<dbReference type="PANTHER" id="PTHR37937:SF1">
    <property type="entry name" value="CONJUGATIVE TRANSFER: DNA TRANSPORT"/>
    <property type="match status" value="1"/>
</dbReference>
<dbReference type="PATRIC" id="fig|137591.25.peg.1780"/>
<dbReference type="Gene3D" id="3.40.50.300">
    <property type="entry name" value="P-loop containing nucleotide triphosphate hydrolases"/>
    <property type="match status" value="1"/>
</dbReference>
<gene>
    <name evidence="10" type="ORF">QX99_01809</name>
</gene>
<dbReference type="Pfam" id="PF12696">
    <property type="entry name" value="TraG-D_C"/>
    <property type="match status" value="1"/>
</dbReference>
<feature type="region of interest" description="Disordered" evidence="7">
    <location>
        <begin position="946"/>
        <end position="967"/>
    </location>
</feature>
<feature type="transmembrane region" description="Helical" evidence="8">
    <location>
        <begin position="106"/>
        <end position="138"/>
    </location>
</feature>
<organism evidence="10 11">
    <name type="scientific">Weissella cibaria</name>
    <dbReference type="NCBI Taxonomy" id="137591"/>
    <lineage>
        <taxon>Bacteria</taxon>
        <taxon>Bacillati</taxon>
        <taxon>Bacillota</taxon>
        <taxon>Bacilli</taxon>
        <taxon>Lactobacillales</taxon>
        <taxon>Lactobacillaceae</taxon>
        <taxon>Weissella</taxon>
    </lineage>
</organism>
<evidence type="ECO:0000259" key="9">
    <source>
        <dbReference type="Pfam" id="PF12696"/>
    </source>
</evidence>
<dbReference type="GO" id="GO:0005886">
    <property type="term" value="C:plasma membrane"/>
    <property type="evidence" value="ECO:0007669"/>
    <property type="project" value="UniProtKB-SubCell"/>
</dbReference>
<evidence type="ECO:0000256" key="5">
    <source>
        <dbReference type="ARBA" id="ARBA00022989"/>
    </source>
</evidence>
<sequence length="1111" mass="127150">MLKIKEKQSSGTGTVEATYRPAIMRLILAVGLTIVELILWFFYHPIAVLLPLLAIGGLVIYGLTHQDRTRKYFGISITGTGLFSKNRYETERAYEKQSYIRLRGRFWYQLLAFLLYVVGGITLAILVGTFANAIWYILRVGLLSSFLRVLGVETTQTFSWEYLKQYIGFSISGGVAQDTSWVVWLLMLIVFGLILRLGIRNWYDWVQKFNSRTTNQTRWADLREIDRTYVLIPDRNKFYKGEAGQPITHISGYSIQFAMLHPLLWIWQCLKGVFGLNQEEFSSWYMKLRNKLLKSDRWAKHFKEQVTVKGGFGGFYWIDTTPTHALTTGATRSGKDERRGYVFIDILRRSSYELRPNIIDTDAKNEDAKMSFKALKAAGYDVQLLNIADPDWSESWNPFQVALNYMMDGELDKARDEAMVIVQIIGSSNSGEGGNDIWDKTAEDTQLAIILVLLWLAMEHNDETLATPAGVPQFINSVNQFNDPKDKNLDGLTQYLHMLRQLDPMPPIINEAILKAGSYLGATGDTKSSVMFTLQSRSSLFASETVARLTSRSTIHISDYGLPRMLKVTVPTEYAGTTALIELYDRESKQSSERYLEQDSVKVSRSGLIQFPFHQYFPDEWGIRITFDDGNNPVHLRNSWVAIPGERRFQRNFDRSIKVDPDSQRPVKKTVTLQVTSNLAGGAKPIINLRYSESPKAMFIVTPQSNDNYASIASLFLGQVFSINTQIASEITRRKMDRRIIYKLNEFSMFPRIPGFDNFLTRGLTYGHIVDMYVQDDVQLTKHYAEAEATEIMNNMMTQFHILSKDVKTNEEVSKRLGEIEVQKELVNSQMGTQQQDRGNRQLSIDKVPLMSPKELAELNDGEMIVIRLAKRQDKKFRRVRALPIMDTGITMMPNRRDLIGKTYRLDYYTTDLRIKNNTKHLSYEDIFQDYTPYFAELREYLLDEDDSTDTSNEPSMTNDVSHPAGVPTIEVNPQFSGADQGAAVQTSQLNNTGLKVDEFEEWISKTEAERFKAAISPALTPEVDEMNRLVVEFLTEQHLEKSFGNTFGRASEDKLITSAHTDLTYALLFEWFNNDKYIAFKFYKYVENYVKNKQTLPSGDTADEVDDLPS</sequence>
<keyword evidence="4 8" id="KW-0812">Transmembrane</keyword>
<evidence type="ECO:0000313" key="10">
    <source>
        <dbReference type="EMBL" id="KIU19788.1"/>
    </source>
</evidence>
<accession>A0A0D1JE57</accession>
<feature type="domain" description="TraD/TraG TraM recognition site" evidence="9">
    <location>
        <begin position="744"/>
        <end position="860"/>
    </location>
</feature>
<keyword evidence="5 8" id="KW-1133">Transmembrane helix</keyword>
<dbReference type="RefSeq" id="WP_052497310.1">
    <property type="nucleotide sequence ID" value="NZ_JALOCT010000001.1"/>
</dbReference>
<evidence type="ECO:0000313" key="11">
    <source>
        <dbReference type="Proteomes" id="UP000032287"/>
    </source>
</evidence>
<comment type="subcellular location">
    <subcellularLocation>
        <location evidence="1">Cell membrane</location>
        <topology evidence="1">Multi-pass membrane protein</topology>
    </subcellularLocation>
</comment>
<dbReference type="InterPro" id="IPR027417">
    <property type="entry name" value="P-loop_NTPase"/>
</dbReference>
<dbReference type="AlphaFoldDB" id="A0A0D1JE57"/>
<evidence type="ECO:0000256" key="6">
    <source>
        <dbReference type="ARBA" id="ARBA00023136"/>
    </source>
</evidence>
<dbReference type="CDD" id="cd01127">
    <property type="entry name" value="TrwB_TraG_TraD_VirD4"/>
    <property type="match status" value="1"/>
</dbReference>